<dbReference type="GO" id="GO:0005886">
    <property type="term" value="C:plasma membrane"/>
    <property type="evidence" value="ECO:0007669"/>
    <property type="project" value="TreeGrafter"/>
</dbReference>
<dbReference type="InterPro" id="IPR050671">
    <property type="entry name" value="CD300_family_receptors"/>
</dbReference>
<dbReference type="InterPro" id="IPR043502">
    <property type="entry name" value="DNA/RNA_pol_sf"/>
</dbReference>
<evidence type="ECO:0000313" key="7">
    <source>
        <dbReference type="Proteomes" id="UP001239994"/>
    </source>
</evidence>
<comment type="caution">
    <text evidence="6">The sequence shown here is derived from an EMBL/GenBank/DDBJ whole genome shotgun (WGS) entry which is preliminary data.</text>
</comment>
<evidence type="ECO:0000313" key="6">
    <source>
        <dbReference type="EMBL" id="KAK1802650.1"/>
    </source>
</evidence>
<keyword evidence="7" id="KW-1185">Reference proteome</keyword>
<dbReference type="Gene3D" id="3.10.10.10">
    <property type="entry name" value="HIV Type 1 Reverse Transcriptase, subunit A, domain 1"/>
    <property type="match status" value="1"/>
</dbReference>
<sequence>MFRQMFLCRRPQLRGWLMEEEQMASLHPPSILTSPLYSRARLKHGTPVYCKQYLLSPEKEAGLSSIIDSLLAQGIIIPTVSPYNTPVNPVCKPVVTGDSTNEVTAYSGGGIRIKCKYDDGHETNKKYFCKGESTPCADQIKTGAKHTWVHEGRFSVHDNTSAKVFWVVMRNLTVEDSGTYQCGVDIERWTDTYRPVKLKVNTGGVASKIVTAYAGELSVNDTGTYQCAVNVSDQLLTYTEVKLNVKEDSAFISKQSETNKTTDSFCENDPPGNQNISMDPMFQSLNPNTSQSDSVYQSLKPKTNQSDSVYQSLYPDTNQSDSLYCNLEDNTNKSDPIYQNLEPISNVI</sequence>
<name>A0AAD9E0L5_9TELE</name>
<accession>A0AAD9E0L5</accession>
<protein>
    <recommendedName>
        <fullName evidence="5">Ig-like domain-containing protein</fullName>
    </recommendedName>
</protein>
<dbReference type="SMART" id="SM00409">
    <property type="entry name" value="IG"/>
    <property type="match status" value="1"/>
</dbReference>
<dbReference type="PROSITE" id="PS50835">
    <property type="entry name" value="IG_LIKE"/>
    <property type="match status" value="1"/>
</dbReference>
<dbReference type="CDD" id="cd05716">
    <property type="entry name" value="IgV_pIgR_like"/>
    <property type="match status" value="1"/>
</dbReference>
<dbReference type="GO" id="GO:0004888">
    <property type="term" value="F:transmembrane signaling receptor activity"/>
    <property type="evidence" value="ECO:0007669"/>
    <property type="project" value="TreeGrafter"/>
</dbReference>
<dbReference type="InterPro" id="IPR013783">
    <property type="entry name" value="Ig-like_fold"/>
</dbReference>
<dbReference type="AlphaFoldDB" id="A0AAD9E0L5"/>
<reference evidence="6" key="1">
    <citation type="submission" date="2023-03" db="EMBL/GenBank/DDBJ databases">
        <title>Electrophorus voltai genome.</title>
        <authorList>
            <person name="Bian C."/>
        </authorList>
    </citation>
    <scope>NUCLEOTIDE SEQUENCE</scope>
    <source>
        <strain evidence="6">CB-2022</strain>
        <tissue evidence="6">Muscle</tissue>
    </source>
</reference>
<dbReference type="InterPro" id="IPR003599">
    <property type="entry name" value="Ig_sub"/>
</dbReference>
<keyword evidence="3" id="KW-0472">Membrane</keyword>
<dbReference type="Pfam" id="PF07686">
    <property type="entry name" value="V-set"/>
    <property type="match status" value="1"/>
</dbReference>
<comment type="subcellular location">
    <subcellularLocation>
        <location evidence="1">Membrane</location>
    </subcellularLocation>
</comment>
<dbReference type="SUPFAM" id="SSF48726">
    <property type="entry name" value="Immunoglobulin"/>
    <property type="match status" value="1"/>
</dbReference>
<evidence type="ECO:0000256" key="4">
    <source>
        <dbReference type="SAM" id="MobiDB-lite"/>
    </source>
</evidence>
<dbReference type="PANTHER" id="PTHR11860">
    <property type="entry name" value="POLYMERIC-IMMUNOGLOBULIN RECEPTOR"/>
    <property type="match status" value="1"/>
</dbReference>
<organism evidence="6 7">
    <name type="scientific">Electrophorus voltai</name>
    <dbReference type="NCBI Taxonomy" id="2609070"/>
    <lineage>
        <taxon>Eukaryota</taxon>
        <taxon>Metazoa</taxon>
        <taxon>Chordata</taxon>
        <taxon>Craniata</taxon>
        <taxon>Vertebrata</taxon>
        <taxon>Euteleostomi</taxon>
        <taxon>Actinopterygii</taxon>
        <taxon>Neopterygii</taxon>
        <taxon>Teleostei</taxon>
        <taxon>Ostariophysi</taxon>
        <taxon>Gymnotiformes</taxon>
        <taxon>Gymnotoidei</taxon>
        <taxon>Gymnotidae</taxon>
        <taxon>Electrophorus</taxon>
    </lineage>
</organism>
<dbReference type="PANTHER" id="PTHR11860:SF118">
    <property type="entry name" value="CMRF35-LIKE MOLECULE 3-RELATED"/>
    <property type="match status" value="1"/>
</dbReference>
<feature type="domain" description="Ig-like" evidence="5">
    <location>
        <begin position="93"/>
        <end position="201"/>
    </location>
</feature>
<evidence type="ECO:0000259" key="5">
    <source>
        <dbReference type="PROSITE" id="PS50835"/>
    </source>
</evidence>
<gene>
    <name evidence="6" type="ORF">P4O66_004290</name>
</gene>
<feature type="region of interest" description="Disordered" evidence="4">
    <location>
        <begin position="254"/>
        <end position="309"/>
    </location>
</feature>
<dbReference type="InterPro" id="IPR036179">
    <property type="entry name" value="Ig-like_dom_sf"/>
</dbReference>
<dbReference type="Proteomes" id="UP001239994">
    <property type="component" value="Unassembled WGS sequence"/>
</dbReference>
<evidence type="ECO:0000256" key="1">
    <source>
        <dbReference type="ARBA" id="ARBA00004370"/>
    </source>
</evidence>
<dbReference type="InterPro" id="IPR007110">
    <property type="entry name" value="Ig-like_dom"/>
</dbReference>
<dbReference type="Gene3D" id="2.60.40.10">
    <property type="entry name" value="Immunoglobulins"/>
    <property type="match status" value="1"/>
</dbReference>
<dbReference type="InterPro" id="IPR013106">
    <property type="entry name" value="Ig_V-set"/>
</dbReference>
<evidence type="ECO:0000256" key="2">
    <source>
        <dbReference type="ARBA" id="ARBA00022692"/>
    </source>
</evidence>
<keyword evidence="2" id="KW-0812">Transmembrane</keyword>
<dbReference type="EMBL" id="JAROKS010000006">
    <property type="protein sequence ID" value="KAK1802650.1"/>
    <property type="molecule type" value="Genomic_DNA"/>
</dbReference>
<proteinExistence type="predicted"/>
<evidence type="ECO:0000256" key="3">
    <source>
        <dbReference type="ARBA" id="ARBA00023136"/>
    </source>
</evidence>
<dbReference type="SUPFAM" id="SSF56672">
    <property type="entry name" value="DNA/RNA polymerases"/>
    <property type="match status" value="1"/>
</dbReference>